<evidence type="ECO:0000256" key="1">
    <source>
        <dbReference type="SAM" id="MobiDB-lite"/>
    </source>
</evidence>
<dbReference type="Proteomes" id="UP000502508">
    <property type="component" value="Chromosome"/>
</dbReference>
<reference evidence="3 4" key="1">
    <citation type="submission" date="2020-03" db="EMBL/GenBank/DDBJ databases">
        <title>Whole genome shotgun sequence of Phytohabitans flavus NBRC 107702.</title>
        <authorList>
            <person name="Komaki H."/>
            <person name="Tamura T."/>
        </authorList>
    </citation>
    <scope>NUCLEOTIDE SEQUENCE [LARGE SCALE GENOMIC DNA]</scope>
    <source>
        <strain evidence="3 4">NBRC 107702</strain>
    </source>
</reference>
<keyword evidence="2" id="KW-1133">Transmembrane helix</keyword>
<organism evidence="3 4">
    <name type="scientific">Phytohabitans flavus</name>
    <dbReference type="NCBI Taxonomy" id="1076124"/>
    <lineage>
        <taxon>Bacteria</taxon>
        <taxon>Bacillati</taxon>
        <taxon>Actinomycetota</taxon>
        <taxon>Actinomycetes</taxon>
        <taxon>Micromonosporales</taxon>
        <taxon>Micromonosporaceae</taxon>
    </lineage>
</organism>
<feature type="compositionally biased region" description="Low complexity" evidence="1">
    <location>
        <begin position="71"/>
        <end position="109"/>
    </location>
</feature>
<dbReference type="EMBL" id="AP022870">
    <property type="protein sequence ID" value="BCB78402.1"/>
    <property type="molecule type" value="Genomic_DNA"/>
</dbReference>
<keyword evidence="4" id="KW-1185">Reference proteome</keyword>
<evidence type="ECO:0000313" key="4">
    <source>
        <dbReference type="Proteomes" id="UP000502508"/>
    </source>
</evidence>
<dbReference type="RefSeq" id="WP_173038016.1">
    <property type="nucleotide sequence ID" value="NZ_AP022870.1"/>
</dbReference>
<dbReference type="KEGG" id="pfla:Pflav_048120"/>
<dbReference type="AlphaFoldDB" id="A0A6F8XX13"/>
<evidence type="ECO:0000256" key="2">
    <source>
        <dbReference type="SAM" id="Phobius"/>
    </source>
</evidence>
<accession>A0A6F8XX13</accession>
<sequence>MFDRSTPIAVVRRLGREYGWVAAAVGLGALVLICSVPFVTGVGTNWISGDPFAAPPRVAPTAGSTPSPVQEEAAGPPTSAAPTATPSPSRTPAEAGTQPRPATRTTTTAPPAPRTTAPPPAAAPKAPVALGPEGGAMGLWQMLRDRCRSLHRDADARLRNWTGPAENNWECKRQGSQRSELIDMQAACRSKYGSVAFAQFSNGRDAFSWHCFKR</sequence>
<reference evidence="3 4" key="2">
    <citation type="submission" date="2020-03" db="EMBL/GenBank/DDBJ databases">
        <authorList>
            <person name="Ichikawa N."/>
            <person name="Kimura A."/>
            <person name="Kitahashi Y."/>
            <person name="Uohara A."/>
        </authorList>
    </citation>
    <scope>NUCLEOTIDE SEQUENCE [LARGE SCALE GENOMIC DNA]</scope>
    <source>
        <strain evidence="3 4">NBRC 107702</strain>
    </source>
</reference>
<feature type="transmembrane region" description="Helical" evidence="2">
    <location>
        <begin position="20"/>
        <end position="39"/>
    </location>
</feature>
<proteinExistence type="predicted"/>
<feature type="compositionally biased region" description="Pro residues" evidence="1">
    <location>
        <begin position="110"/>
        <end position="122"/>
    </location>
</feature>
<protein>
    <submittedName>
        <fullName evidence="3">Uncharacterized protein</fullName>
    </submittedName>
</protein>
<keyword evidence="2" id="KW-0812">Transmembrane</keyword>
<evidence type="ECO:0000313" key="3">
    <source>
        <dbReference type="EMBL" id="BCB78402.1"/>
    </source>
</evidence>
<feature type="region of interest" description="Disordered" evidence="1">
    <location>
        <begin position="57"/>
        <end position="132"/>
    </location>
</feature>
<gene>
    <name evidence="3" type="ORF">Pflav_048120</name>
</gene>
<keyword evidence="2" id="KW-0472">Membrane</keyword>
<name>A0A6F8XX13_9ACTN</name>